<dbReference type="GO" id="GO:0008270">
    <property type="term" value="F:zinc ion binding"/>
    <property type="evidence" value="ECO:0007669"/>
    <property type="project" value="UniProtKB-KW"/>
</dbReference>
<comment type="caution">
    <text evidence="6">The sequence shown here is derived from an EMBL/GenBank/DDBJ whole genome shotgun (WGS) entry which is preliminary data.</text>
</comment>
<evidence type="ECO:0000256" key="1">
    <source>
        <dbReference type="ARBA" id="ARBA00004123"/>
    </source>
</evidence>
<dbReference type="VEuPathDB" id="FungiDB:RhiirA1_540332"/>
<accession>A0A2I1H963</accession>
<dbReference type="PANTHER" id="PTHR46481:SF10">
    <property type="entry name" value="ZINC FINGER BED DOMAIN-CONTAINING PROTEIN 39"/>
    <property type="match status" value="1"/>
</dbReference>
<dbReference type="Proteomes" id="UP000234323">
    <property type="component" value="Unassembled WGS sequence"/>
</dbReference>
<gene>
    <name evidence="6" type="ORF">RhiirA4_427491</name>
</gene>
<name>A0A2I1H963_9GLOM</name>
<reference evidence="6 7" key="1">
    <citation type="submission" date="2015-10" db="EMBL/GenBank/DDBJ databases">
        <title>Genome analyses suggest a sexual origin of heterokaryosis in a supposedly ancient asexual fungus.</title>
        <authorList>
            <person name="Ropars J."/>
            <person name="Sedzielewska K."/>
            <person name="Noel J."/>
            <person name="Charron P."/>
            <person name="Farinelli L."/>
            <person name="Marton T."/>
            <person name="Kruger M."/>
            <person name="Pelin A."/>
            <person name="Brachmann A."/>
            <person name="Corradi N."/>
        </authorList>
    </citation>
    <scope>NUCLEOTIDE SEQUENCE [LARGE SCALE GENOMIC DNA]</scope>
    <source>
        <strain evidence="6 7">A4</strain>
    </source>
</reference>
<evidence type="ECO:0000256" key="5">
    <source>
        <dbReference type="ARBA" id="ARBA00023242"/>
    </source>
</evidence>
<evidence type="ECO:0000313" key="7">
    <source>
        <dbReference type="Proteomes" id="UP000234323"/>
    </source>
</evidence>
<dbReference type="PANTHER" id="PTHR46481">
    <property type="entry name" value="ZINC FINGER BED DOMAIN-CONTAINING PROTEIN 4"/>
    <property type="match status" value="1"/>
</dbReference>
<comment type="subcellular location">
    <subcellularLocation>
        <location evidence="1">Nucleus</location>
    </subcellularLocation>
</comment>
<protein>
    <submittedName>
        <fullName evidence="6">Uncharacterized protein</fullName>
    </submittedName>
</protein>
<keyword evidence="7" id="KW-1185">Reference proteome</keyword>
<evidence type="ECO:0000256" key="3">
    <source>
        <dbReference type="ARBA" id="ARBA00022771"/>
    </source>
</evidence>
<dbReference type="GO" id="GO:0005634">
    <property type="term" value="C:nucleus"/>
    <property type="evidence" value="ECO:0007669"/>
    <property type="project" value="UniProtKB-SubCell"/>
</dbReference>
<keyword evidence="5" id="KW-0539">Nucleus</keyword>
<organism evidence="6 7">
    <name type="scientific">Rhizophagus irregularis</name>
    <dbReference type="NCBI Taxonomy" id="588596"/>
    <lineage>
        <taxon>Eukaryota</taxon>
        <taxon>Fungi</taxon>
        <taxon>Fungi incertae sedis</taxon>
        <taxon>Mucoromycota</taxon>
        <taxon>Glomeromycotina</taxon>
        <taxon>Glomeromycetes</taxon>
        <taxon>Glomerales</taxon>
        <taxon>Glomeraceae</taxon>
        <taxon>Rhizophagus</taxon>
    </lineage>
</organism>
<dbReference type="VEuPathDB" id="FungiDB:FUN_009447"/>
<dbReference type="VEuPathDB" id="FungiDB:FUN_024056"/>
<dbReference type="InterPro" id="IPR012337">
    <property type="entry name" value="RNaseH-like_sf"/>
</dbReference>
<sequence>MSSKDTPTFETLVVKMCISNGLPFSFVENEETQAVFNFVAPDLKLPNRKKLGGKLLLNTSDNFQKNILKIAQSDEFGLTATFDGWTNVKQENIWGVVLITSKGQPLIWGAHETSSKRSRTEDVMRHIEQLIDETENKNIYIKAFISDSAGNLRDEQKRIYNKTIQLISPGNTRWNSYYFCFHSLLKTQAALKFLSAKFNPDRTNINCTNGIPSITANKKSKRSNGERKLPDDIADSINDAEFWKSLFSLQNLLYPLCGFLNKLQKDTARLYEVVHCFAYTTKIFSEYYEPEFSEKIVLRMESRWKDWEQPLLLLFIALHPSYKLSKFRSTHKKVLAMSQICSDILYQRRIKEVNQTDQQMKRLHIATPIASDDLDYLNDEPLQNIDEEFLIVSDDEDVNNAIEKDIVDEEEPSTEENENQWSSIISQWIEEANFENRVEDSNDENFLNDDLVNDFSVGMRNIHPADDTNAKWQLSTLFISILEPPTYTGFF</sequence>
<keyword evidence="4" id="KW-0862">Zinc</keyword>
<evidence type="ECO:0000256" key="4">
    <source>
        <dbReference type="ARBA" id="ARBA00022833"/>
    </source>
</evidence>
<dbReference type="VEuPathDB" id="FungiDB:RhiirFUN_013268"/>
<dbReference type="AlphaFoldDB" id="A0A2I1H963"/>
<evidence type="ECO:0000256" key="2">
    <source>
        <dbReference type="ARBA" id="ARBA00022723"/>
    </source>
</evidence>
<proteinExistence type="predicted"/>
<keyword evidence="3" id="KW-0863">Zinc-finger</keyword>
<evidence type="ECO:0000313" key="6">
    <source>
        <dbReference type="EMBL" id="PKY55413.1"/>
    </source>
</evidence>
<dbReference type="SUPFAM" id="SSF53098">
    <property type="entry name" value="Ribonuclease H-like"/>
    <property type="match status" value="1"/>
</dbReference>
<dbReference type="InterPro" id="IPR052035">
    <property type="entry name" value="ZnF_BED_domain_contain"/>
</dbReference>
<dbReference type="EMBL" id="LLXI01001850">
    <property type="protein sequence ID" value="PKY55413.1"/>
    <property type="molecule type" value="Genomic_DNA"/>
</dbReference>
<keyword evidence="2" id="KW-0479">Metal-binding</keyword>